<comment type="caution">
    <text evidence="4">The sequence shown here is derived from an EMBL/GenBank/DDBJ whole genome shotgun (WGS) entry which is preliminary data.</text>
</comment>
<evidence type="ECO:0000313" key="6">
    <source>
        <dbReference type="Proteomes" id="UP000247702"/>
    </source>
</evidence>
<dbReference type="Gene3D" id="3.30.710.10">
    <property type="entry name" value="Potassium Channel Kv1.1, Chain A"/>
    <property type="match status" value="2"/>
</dbReference>
<evidence type="ECO:0000259" key="2">
    <source>
        <dbReference type="PROSITE" id="PS50097"/>
    </source>
</evidence>
<dbReference type="AlphaFoldDB" id="A0A2Z6R1Z6"/>
<dbReference type="InterPro" id="IPR043225">
    <property type="entry name" value="BACK_BTBD8"/>
</dbReference>
<organism evidence="4 6">
    <name type="scientific">Rhizophagus clarus</name>
    <dbReference type="NCBI Taxonomy" id="94130"/>
    <lineage>
        <taxon>Eukaryota</taxon>
        <taxon>Fungi</taxon>
        <taxon>Fungi incertae sedis</taxon>
        <taxon>Mucoromycota</taxon>
        <taxon>Glomeromycotina</taxon>
        <taxon>Glomeromycetes</taxon>
        <taxon>Glomerales</taxon>
        <taxon>Glomeraceae</taxon>
        <taxon>Rhizophagus</taxon>
    </lineage>
</organism>
<feature type="region of interest" description="Disordered" evidence="1">
    <location>
        <begin position="506"/>
        <end position="848"/>
    </location>
</feature>
<evidence type="ECO:0000259" key="3">
    <source>
        <dbReference type="PROSITE" id="PS50245"/>
    </source>
</evidence>
<evidence type="ECO:0008006" key="7">
    <source>
        <dbReference type="Google" id="ProtNLM"/>
    </source>
</evidence>
<feature type="compositionally biased region" description="Low complexity" evidence="1">
    <location>
        <begin position="541"/>
        <end position="621"/>
    </location>
</feature>
<accession>A0A2Z6R1Z6</accession>
<dbReference type="PANTHER" id="PTHR22427">
    <property type="entry name" value="GH15728P"/>
    <property type="match status" value="1"/>
</dbReference>
<dbReference type="OrthoDB" id="2130750at2759"/>
<keyword evidence="6" id="KW-1185">Reference proteome</keyword>
<dbReference type="EMBL" id="BLAL01000246">
    <property type="protein sequence ID" value="GES96084.1"/>
    <property type="molecule type" value="Genomic_DNA"/>
</dbReference>
<dbReference type="STRING" id="94130.A0A2Z6R1Z6"/>
<reference evidence="5" key="2">
    <citation type="submission" date="2019-10" db="EMBL/GenBank/DDBJ databases">
        <title>Conservation and host-specific expression of non-tandemly repeated heterogenous ribosome RNA gene in arbuscular mycorrhizal fungi.</title>
        <authorList>
            <person name="Maeda T."/>
            <person name="Kobayashi Y."/>
            <person name="Nakagawa T."/>
            <person name="Ezawa T."/>
            <person name="Yamaguchi K."/>
            <person name="Bino T."/>
            <person name="Nishimoto Y."/>
            <person name="Shigenobu S."/>
            <person name="Kawaguchi M."/>
        </authorList>
    </citation>
    <scope>NUCLEOTIDE SEQUENCE</scope>
    <source>
        <strain evidence="5">HR1</strain>
    </source>
</reference>
<dbReference type="PROSITE" id="PS50245">
    <property type="entry name" value="CAP_GLY_2"/>
    <property type="match status" value="1"/>
</dbReference>
<name>A0A2Z6R1Z6_9GLOM</name>
<dbReference type="SMART" id="SM01052">
    <property type="entry name" value="CAP_GLY"/>
    <property type="match status" value="1"/>
</dbReference>
<dbReference type="SUPFAM" id="SSF74924">
    <property type="entry name" value="Cap-Gly domain"/>
    <property type="match status" value="1"/>
</dbReference>
<dbReference type="Pfam" id="PF00651">
    <property type="entry name" value="BTB"/>
    <property type="match status" value="1"/>
</dbReference>
<dbReference type="InterPro" id="IPR036859">
    <property type="entry name" value="CAP-Gly_dom_sf"/>
</dbReference>
<dbReference type="InterPro" id="IPR011333">
    <property type="entry name" value="SKP1/BTB/POZ_sf"/>
</dbReference>
<evidence type="ECO:0000313" key="5">
    <source>
        <dbReference type="EMBL" id="GES96084.1"/>
    </source>
</evidence>
<dbReference type="PANTHER" id="PTHR22427:SF7">
    <property type="entry name" value="GH15728P"/>
    <property type="match status" value="1"/>
</dbReference>
<feature type="compositionally biased region" description="Low complexity" evidence="1">
    <location>
        <begin position="798"/>
        <end position="820"/>
    </location>
</feature>
<feature type="compositionally biased region" description="Low complexity" evidence="1">
    <location>
        <begin position="730"/>
        <end position="764"/>
    </location>
</feature>
<dbReference type="Proteomes" id="UP000247702">
    <property type="component" value="Unassembled WGS sequence"/>
</dbReference>
<dbReference type="SMART" id="SM00225">
    <property type="entry name" value="BTB"/>
    <property type="match status" value="1"/>
</dbReference>
<dbReference type="Pfam" id="PF01302">
    <property type="entry name" value="CAP_GLY"/>
    <property type="match status" value="1"/>
</dbReference>
<evidence type="ECO:0000313" key="4">
    <source>
        <dbReference type="EMBL" id="GBB92049.1"/>
    </source>
</evidence>
<dbReference type="InterPro" id="IPR000938">
    <property type="entry name" value="CAP-Gly_domain"/>
</dbReference>
<feature type="domain" description="BTB" evidence="2">
    <location>
        <begin position="155"/>
        <end position="238"/>
    </location>
</feature>
<dbReference type="PROSITE" id="PS50097">
    <property type="entry name" value="BTB"/>
    <property type="match status" value="2"/>
</dbReference>
<feature type="compositionally biased region" description="Basic and acidic residues" evidence="1">
    <location>
        <begin position="780"/>
        <end position="797"/>
    </location>
</feature>
<dbReference type="Proteomes" id="UP000615446">
    <property type="component" value="Unassembled WGS sequence"/>
</dbReference>
<protein>
    <recommendedName>
        <fullName evidence="7">CAP-Gly domain-containing protein</fullName>
    </recommendedName>
</protein>
<dbReference type="InterPro" id="IPR000210">
    <property type="entry name" value="BTB/POZ_dom"/>
</dbReference>
<sequence>MPSEKKKRVLPPPAGLDFVTPPKDCLVDDLRYALEHAKELYSDIAWDFTIAPNPTIIYAHKAILYARSSRSFQERFLKNKDANGMSIRSVRLSNPEPTITKTDAEPFLFRQELKFFYTGEEGSEEFLAAVDTTDELEQDKLKEDLIYMFKSKLYTDVELVLDYSEDNPEIEEEDFKPIKIKAHRFILYTRSEYFKKMLSSDFIEARSSSIHLDASIFNQTSLNIILTFIYTGSIPPSKPLTLDDYEWVWIGADFLGIKFLCDECIYRIATKVHYFTCTCAECQSVIPRVAIFAKEHDVDILWQGCLHVLSHGFDSMWPQKAFADLDEDSREEVLFTVLANIQQNNNIMAAFKGCRKILSNIDIKGIGLPWIETIRGMTHRVQSFTVKNILVDNFEQVCSEDQEFLDCVDGVGFSSDLLEDIMNAVVEEGLTEKNAARVLKCITGKLLTRQAVVDSESFETKRVLTQAKQNVFDYIKKRWISVRENGGFRLLSPWQLDEFSKELGITNQELQEPTDHKENKPKARTPSVTNGLSKKGRESSPAPKVTKSTTTVTTTTTPLIVTTPPVVNSNSSPSTGDTDSNSGSNTSENGSTSNSPNSSNSSNSSAESSSMGNVETTTAKTSAKKGKSVRIGETTTAPVWARPTRASVLRQKALAESSAKNPVKPRIKTNTTAKSSNSSSNSTQSKPTTSSKTTKAATTTATTRTPRQSTSTSSLRVPNGSPTSQRGRPSNKQSASKKNTSAASSRASSISSVTSLNSPSVSPSRFGGVRQTRSSMLRQLKYDDAEQRRGRDRERDTSPTSSRASSIASTSSVASTTTSSSHHRRKRSPSQNSSNTSITTNSNGAITCLQPKPHQVKLATIPNPDISVGRRVILPTKNNAPGVIQFLGETEFAKGIWVGIELDNPVGKNNGKVASTKYFTAGPNHGIFVRPDSLLLI</sequence>
<feature type="compositionally biased region" description="Low complexity" evidence="1">
    <location>
        <begin position="668"/>
        <end position="714"/>
    </location>
</feature>
<dbReference type="EMBL" id="BEXD01001067">
    <property type="protein sequence ID" value="GBB92049.1"/>
    <property type="molecule type" value="Genomic_DNA"/>
</dbReference>
<feature type="compositionally biased region" description="Low complexity" evidence="1">
    <location>
        <begin position="829"/>
        <end position="843"/>
    </location>
</feature>
<feature type="domain" description="BTB" evidence="2">
    <location>
        <begin position="46"/>
        <end position="125"/>
    </location>
</feature>
<dbReference type="CDD" id="cd18186">
    <property type="entry name" value="BTB_POZ_ZBTB_KLHL-like"/>
    <property type="match status" value="1"/>
</dbReference>
<dbReference type="Pfam" id="PF26017">
    <property type="entry name" value="BACK_BTBD8"/>
    <property type="match status" value="1"/>
</dbReference>
<gene>
    <name evidence="5" type="ORF">RCL2_002272500</name>
    <name evidence="4" type="ORF">RclHR1_19590005</name>
</gene>
<reference evidence="4 6" key="1">
    <citation type="submission" date="2017-11" db="EMBL/GenBank/DDBJ databases">
        <title>The genome of Rhizophagus clarus HR1 reveals common genetic basis of auxotrophy among arbuscular mycorrhizal fungi.</title>
        <authorList>
            <person name="Kobayashi Y."/>
        </authorList>
    </citation>
    <scope>NUCLEOTIDE SEQUENCE [LARGE SCALE GENOMIC DNA]</scope>
    <source>
        <strain evidence="4 6">HR1</strain>
    </source>
</reference>
<evidence type="ECO:0000256" key="1">
    <source>
        <dbReference type="SAM" id="MobiDB-lite"/>
    </source>
</evidence>
<dbReference type="SUPFAM" id="SSF54695">
    <property type="entry name" value="POZ domain"/>
    <property type="match status" value="2"/>
</dbReference>
<proteinExistence type="predicted"/>
<feature type="domain" description="CAP-Gly" evidence="3">
    <location>
        <begin position="888"/>
        <end position="930"/>
    </location>
</feature>
<dbReference type="Gene3D" id="2.30.30.190">
    <property type="entry name" value="CAP Gly-rich-like domain"/>
    <property type="match status" value="1"/>
</dbReference>